<proteinExistence type="predicted"/>
<dbReference type="EMBL" id="VKLW01000003">
    <property type="protein sequence ID" value="TYK35174.1"/>
    <property type="molecule type" value="Genomic_DNA"/>
</dbReference>
<keyword evidence="2" id="KW-1185">Reference proteome</keyword>
<organism evidence="1 2">
    <name type="scientific">Bacteroides pyogenes</name>
    <dbReference type="NCBI Taxonomy" id="310300"/>
    <lineage>
        <taxon>Bacteria</taxon>
        <taxon>Pseudomonadati</taxon>
        <taxon>Bacteroidota</taxon>
        <taxon>Bacteroidia</taxon>
        <taxon>Bacteroidales</taxon>
        <taxon>Bacteroidaceae</taxon>
        <taxon>Bacteroides</taxon>
    </lineage>
</organism>
<sequence length="184" mass="21681">MRNLLYFIFALLLLSCKESDKHRIARLTEAWTGKTVYYPADSVFESFEADSVRKYSLKRTEYTVVTYIDSLQCASNRLRLEEWKSFLQALRPAAKGRITCLFYLHPENREQMIAKLRQSAFNFPVCIDEDNVFYKLNRFPADTLFRTFLVNSENKIVDIGNPAEDPKVRERYLQRIMDTKPDPD</sequence>
<comment type="caution">
    <text evidence="1">The sequence shown here is derived from an EMBL/GenBank/DDBJ whole genome shotgun (WGS) entry which is preliminary data.</text>
</comment>
<protein>
    <recommendedName>
        <fullName evidence="3">Redoxin domain-containing protein</fullName>
    </recommendedName>
</protein>
<accession>A0A5D3EGC0</accession>
<dbReference type="RefSeq" id="WP_148726501.1">
    <property type="nucleotide sequence ID" value="NZ_CP197398.1"/>
</dbReference>
<dbReference type="InterPro" id="IPR036249">
    <property type="entry name" value="Thioredoxin-like_sf"/>
</dbReference>
<dbReference type="AlphaFoldDB" id="A0A5D3EGC0"/>
<dbReference type="PROSITE" id="PS51257">
    <property type="entry name" value="PROKAR_LIPOPROTEIN"/>
    <property type="match status" value="1"/>
</dbReference>
<dbReference type="Proteomes" id="UP000324383">
    <property type="component" value="Unassembled WGS sequence"/>
</dbReference>
<name>A0A5D3EGC0_9BACE</name>
<reference evidence="1 2" key="1">
    <citation type="submission" date="2019-07" db="EMBL/GenBank/DDBJ databases">
        <title>Draft Genome Sequences of Bacteroides pyogenes Strains Isolated from the Uterus Holstein Dairy Cows with Metritis.</title>
        <authorList>
            <person name="Cunha F."/>
            <person name="Galvao K.N."/>
            <person name="Jeon S.J."/>
            <person name="Jeong K.C."/>
        </authorList>
    </citation>
    <scope>NUCLEOTIDE SEQUENCE [LARGE SCALE GENOMIC DNA]</scope>
    <source>
        <strain evidence="1 2">KG-31</strain>
    </source>
</reference>
<dbReference type="Gene3D" id="3.40.30.10">
    <property type="entry name" value="Glutaredoxin"/>
    <property type="match status" value="1"/>
</dbReference>
<evidence type="ECO:0008006" key="3">
    <source>
        <dbReference type="Google" id="ProtNLM"/>
    </source>
</evidence>
<evidence type="ECO:0000313" key="1">
    <source>
        <dbReference type="EMBL" id="TYK35174.1"/>
    </source>
</evidence>
<dbReference type="SUPFAM" id="SSF52833">
    <property type="entry name" value="Thioredoxin-like"/>
    <property type="match status" value="1"/>
</dbReference>
<gene>
    <name evidence="1" type="ORF">FNJ60_01895</name>
</gene>
<evidence type="ECO:0000313" key="2">
    <source>
        <dbReference type="Proteomes" id="UP000324383"/>
    </source>
</evidence>